<evidence type="ECO:0000256" key="3">
    <source>
        <dbReference type="ARBA" id="ARBA00023134"/>
    </source>
</evidence>
<dbReference type="SUPFAM" id="SSF50447">
    <property type="entry name" value="Translation proteins"/>
    <property type="match status" value="1"/>
</dbReference>
<evidence type="ECO:0000313" key="6">
    <source>
        <dbReference type="Proteomes" id="UP000064967"/>
    </source>
</evidence>
<keyword evidence="6" id="KW-1185">Reference proteome</keyword>
<reference evidence="5 6" key="1">
    <citation type="submission" date="2015-08" db="EMBL/GenBank/DDBJ databases">
        <authorList>
            <person name="Babu N.S."/>
            <person name="Beckwith C.J."/>
            <person name="Beseler K.G."/>
            <person name="Brison A."/>
            <person name="Carone J.V."/>
            <person name="Caskin T.P."/>
            <person name="Diamond M."/>
            <person name="Durham M.E."/>
            <person name="Foxe J.M."/>
            <person name="Go M."/>
            <person name="Henderson B.A."/>
            <person name="Jones I.B."/>
            <person name="McGettigan J.A."/>
            <person name="Micheletti S.J."/>
            <person name="Nasrallah M.E."/>
            <person name="Ortiz D."/>
            <person name="Piller C.R."/>
            <person name="Privatt S.R."/>
            <person name="Schneider S.L."/>
            <person name="Sharp S."/>
            <person name="Smith T.C."/>
            <person name="Stanton J.D."/>
            <person name="Ullery H.E."/>
            <person name="Wilson R.J."/>
            <person name="Serrano M.G."/>
            <person name="Buck G."/>
            <person name="Lee V."/>
            <person name="Wang Y."/>
            <person name="Carvalho R."/>
            <person name="Voegtly L."/>
            <person name="Shi R."/>
            <person name="Duckworth R."/>
            <person name="Johnson A."/>
            <person name="Loviza R."/>
            <person name="Walstead R."/>
            <person name="Shah Z."/>
            <person name="Kiflezghi M."/>
            <person name="Wade K."/>
            <person name="Ball S.L."/>
            <person name="Bradley K.W."/>
            <person name="Asai D.J."/>
            <person name="Bowman C.A."/>
            <person name="Russell D.A."/>
            <person name="Pope W.H."/>
            <person name="Jacobs-Sera D."/>
            <person name="Hendrix R.W."/>
            <person name="Hatfull G.F."/>
        </authorList>
    </citation>
    <scope>NUCLEOTIDE SEQUENCE [LARGE SCALE GENOMIC DNA]</scope>
    <source>
        <strain evidence="5 6">DSM 27648</strain>
    </source>
</reference>
<evidence type="ECO:0000259" key="4">
    <source>
        <dbReference type="Pfam" id="PF22042"/>
    </source>
</evidence>
<protein>
    <submittedName>
        <fullName evidence="5">Translation elongation factor G</fullName>
    </submittedName>
</protein>
<dbReference type="OrthoDB" id="9760518at2"/>
<dbReference type="InterPro" id="IPR009000">
    <property type="entry name" value="Transl_B-barrel_sf"/>
</dbReference>
<keyword evidence="2" id="KW-0648">Protein biosynthesis</keyword>
<dbReference type="InterPro" id="IPR053905">
    <property type="entry name" value="EF-G-like_DII"/>
</dbReference>
<evidence type="ECO:0000256" key="2">
    <source>
        <dbReference type="ARBA" id="ARBA00022917"/>
    </source>
</evidence>
<keyword evidence="5" id="KW-0251">Elongation factor</keyword>
<accession>A0A0K1Q928</accession>
<dbReference type="InterPro" id="IPR027417">
    <property type="entry name" value="P-loop_NTPase"/>
</dbReference>
<dbReference type="STRING" id="1391654.AKJ09_08954"/>
<dbReference type="EMBL" id="CP012333">
    <property type="protein sequence ID" value="AKV02291.1"/>
    <property type="molecule type" value="Genomic_DNA"/>
</dbReference>
<dbReference type="Gene3D" id="3.40.50.300">
    <property type="entry name" value="P-loop containing nucleotide triphosphate hydrolases"/>
    <property type="match status" value="1"/>
</dbReference>
<dbReference type="Pfam" id="PF22042">
    <property type="entry name" value="EF-G_D2"/>
    <property type="match status" value="1"/>
</dbReference>
<keyword evidence="3" id="KW-0342">GTP-binding</keyword>
<feature type="domain" description="Elongation factor G-like" evidence="4">
    <location>
        <begin position="288"/>
        <end position="370"/>
    </location>
</feature>
<sequence length="401" mass="42676">MQRDITCLRNIGIITTIDAGKTIARDRIVDLAKAPSGSEGSESVAHGAAPVTMVSWTPRSGPFADESTSIVIVESAPRVIDGAVLVLDAARGASEGAESAFREMRARGIPCLAFVDDVGDERDFQAITESLAAELDVTALPLYLPWNDGPRPQIIDILEQRLVIEREDGRVRDRRAVPRDARDIVARLRRRIVEVCAEVDESILGATSVGLDIGADELARALRKATTARDSRILLVACGSLRARRNVGGLLDSVVTHLPSPAERPPVFGFDPRREVTVARFPREGDAFSAIVVGTTNDASLGALTWLRVHSGTMRAGAPLLALPSEETGRPSRIFLPDLDALEEVEEAGPGSIVCTTGLVGLQPGETLSDARAPVLLTEVGAAKPAVSSSSTRPKLTRIAP</sequence>
<gene>
    <name evidence="5" type="ORF">AKJ09_08954</name>
</gene>
<dbReference type="SUPFAM" id="SSF52540">
    <property type="entry name" value="P-loop containing nucleoside triphosphate hydrolases"/>
    <property type="match status" value="1"/>
</dbReference>
<evidence type="ECO:0000313" key="5">
    <source>
        <dbReference type="EMBL" id="AKV02291.1"/>
    </source>
</evidence>
<evidence type="ECO:0000256" key="1">
    <source>
        <dbReference type="ARBA" id="ARBA00022741"/>
    </source>
</evidence>
<dbReference type="Gene3D" id="2.40.30.10">
    <property type="entry name" value="Translation factors"/>
    <property type="match status" value="1"/>
</dbReference>
<organism evidence="5 6">
    <name type="scientific">Labilithrix luteola</name>
    <dbReference type="NCBI Taxonomy" id="1391654"/>
    <lineage>
        <taxon>Bacteria</taxon>
        <taxon>Pseudomonadati</taxon>
        <taxon>Myxococcota</taxon>
        <taxon>Polyangia</taxon>
        <taxon>Polyangiales</taxon>
        <taxon>Labilitrichaceae</taxon>
        <taxon>Labilithrix</taxon>
    </lineage>
</organism>
<dbReference type="RefSeq" id="WP_146653232.1">
    <property type="nucleotide sequence ID" value="NZ_CP012333.1"/>
</dbReference>
<dbReference type="GO" id="GO:0005525">
    <property type="term" value="F:GTP binding"/>
    <property type="evidence" value="ECO:0007669"/>
    <property type="project" value="UniProtKB-KW"/>
</dbReference>
<keyword evidence="1" id="KW-0547">Nucleotide-binding</keyword>
<proteinExistence type="predicted"/>
<dbReference type="GO" id="GO:0003746">
    <property type="term" value="F:translation elongation factor activity"/>
    <property type="evidence" value="ECO:0007669"/>
    <property type="project" value="UniProtKB-KW"/>
</dbReference>
<dbReference type="PANTHER" id="PTHR43261:SF1">
    <property type="entry name" value="RIBOSOME-RELEASING FACTOR 2, MITOCHONDRIAL"/>
    <property type="match status" value="1"/>
</dbReference>
<dbReference type="AlphaFoldDB" id="A0A0K1Q928"/>
<dbReference type="PANTHER" id="PTHR43261">
    <property type="entry name" value="TRANSLATION ELONGATION FACTOR G-RELATED"/>
    <property type="match status" value="1"/>
</dbReference>
<dbReference type="GO" id="GO:0032790">
    <property type="term" value="P:ribosome disassembly"/>
    <property type="evidence" value="ECO:0007669"/>
    <property type="project" value="TreeGrafter"/>
</dbReference>
<name>A0A0K1Q928_9BACT</name>
<dbReference type="KEGG" id="llu:AKJ09_08954"/>
<dbReference type="Proteomes" id="UP000064967">
    <property type="component" value="Chromosome"/>
</dbReference>